<dbReference type="Pfam" id="PF00023">
    <property type="entry name" value="Ank"/>
    <property type="match status" value="1"/>
</dbReference>
<reference evidence="2" key="1">
    <citation type="submission" date="2021-01" db="UniProtKB">
        <authorList>
            <consortium name="EnsemblMetazoa"/>
        </authorList>
    </citation>
    <scope>IDENTIFICATION</scope>
</reference>
<dbReference type="Proteomes" id="UP000594262">
    <property type="component" value="Unplaced"/>
</dbReference>
<organism evidence="2 3">
    <name type="scientific">Clytia hemisphaerica</name>
    <dbReference type="NCBI Taxonomy" id="252671"/>
    <lineage>
        <taxon>Eukaryota</taxon>
        <taxon>Metazoa</taxon>
        <taxon>Cnidaria</taxon>
        <taxon>Hydrozoa</taxon>
        <taxon>Hydroidolina</taxon>
        <taxon>Leptothecata</taxon>
        <taxon>Obeliida</taxon>
        <taxon>Clytiidae</taxon>
        <taxon>Clytia</taxon>
    </lineage>
</organism>
<accession>A0A7M5V2L7</accession>
<dbReference type="PROSITE" id="PS50088">
    <property type="entry name" value="ANK_REPEAT"/>
    <property type="match status" value="1"/>
</dbReference>
<dbReference type="OrthoDB" id="27590at2759"/>
<evidence type="ECO:0000313" key="2">
    <source>
        <dbReference type="EnsemblMetazoa" id="CLYHEMP005131.3"/>
    </source>
</evidence>
<proteinExistence type="predicted"/>
<name>A0A7M5V2L7_9CNID</name>
<dbReference type="InterPro" id="IPR036770">
    <property type="entry name" value="Ankyrin_rpt-contain_sf"/>
</dbReference>
<dbReference type="EnsemblMetazoa" id="CLYHEMT005131.3">
    <property type="protein sequence ID" value="CLYHEMP005131.3"/>
    <property type="gene ID" value="CLYHEMG005131"/>
</dbReference>
<dbReference type="SMART" id="SM00248">
    <property type="entry name" value="ANK"/>
    <property type="match status" value="1"/>
</dbReference>
<protein>
    <recommendedName>
        <fullName evidence="4">Ankyrin repeat domain-containing protein</fullName>
    </recommendedName>
</protein>
<keyword evidence="3" id="KW-1185">Reference proteome</keyword>
<dbReference type="PROSITE" id="PS50297">
    <property type="entry name" value="ANK_REP_REGION"/>
    <property type="match status" value="1"/>
</dbReference>
<evidence type="ECO:0000313" key="3">
    <source>
        <dbReference type="Proteomes" id="UP000594262"/>
    </source>
</evidence>
<dbReference type="SUPFAM" id="SSF48403">
    <property type="entry name" value="Ankyrin repeat"/>
    <property type="match status" value="1"/>
</dbReference>
<dbReference type="GeneID" id="136822309"/>
<evidence type="ECO:0000256" key="1">
    <source>
        <dbReference type="PROSITE-ProRule" id="PRU00023"/>
    </source>
</evidence>
<dbReference type="Gene3D" id="1.25.40.20">
    <property type="entry name" value="Ankyrin repeat-containing domain"/>
    <property type="match status" value="1"/>
</dbReference>
<dbReference type="RefSeq" id="XP_066934645.1">
    <property type="nucleotide sequence ID" value="XM_067078544.1"/>
</dbReference>
<dbReference type="AlphaFoldDB" id="A0A7M5V2L7"/>
<evidence type="ECO:0008006" key="4">
    <source>
        <dbReference type="Google" id="ProtNLM"/>
    </source>
</evidence>
<keyword evidence="1" id="KW-0040">ANK repeat</keyword>
<feature type="repeat" description="ANK" evidence="1">
    <location>
        <begin position="142"/>
        <end position="174"/>
    </location>
</feature>
<sequence>MDRQTAKYGALIWDGNIYHEIEDQSGQNYTFHEVDDLIIEDNFKKFEELLEHNPHLINSLRTKRNKTTLLMESAWSRTWAETFPKLAEYNQDISVVGIYDRNIIHRIVIHGADDEALTMLTTLSKHQNIKDPSIINAVDSVRQDTPLHMAAYFNKLKTLEYLVDFDADLTLRNNKGEKPGEHFKCSEDTKKLIKSLGK</sequence>
<dbReference type="InterPro" id="IPR002110">
    <property type="entry name" value="Ankyrin_rpt"/>
</dbReference>